<feature type="domain" description="Ionotropic glutamate receptor L-glutamate and glycine-binding" evidence="17">
    <location>
        <begin position="175"/>
        <end position="240"/>
    </location>
</feature>
<keyword evidence="9" id="KW-0675">Receptor</keyword>
<evidence type="ECO:0000256" key="14">
    <source>
        <dbReference type="ARBA" id="ARBA00034100"/>
    </source>
</evidence>
<reference evidence="19" key="1">
    <citation type="submission" date="2014-01" db="EMBL/GenBank/DDBJ databases">
        <title>The Genome Sequence of Anopheles melas CM1001059_A (V2).</title>
        <authorList>
            <consortium name="The Broad Institute Genomics Platform"/>
            <person name="Neafsey D.E."/>
            <person name="Besansky N."/>
            <person name="Howell P."/>
            <person name="Walton C."/>
            <person name="Young S.K."/>
            <person name="Zeng Q."/>
            <person name="Gargeya S."/>
            <person name="Fitzgerald M."/>
            <person name="Haas B."/>
            <person name="Abouelleil A."/>
            <person name="Allen A.W."/>
            <person name="Alvarado L."/>
            <person name="Arachchi H.M."/>
            <person name="Berlin A.M."/>
            <person name="Chapman S.B."/>
            <person name="Gainer-Dewar J."/>
            <person name="Goldberg J."/>
            <person name="Griggs A."/>
            <person name="Gujja S."/>
            <person name="Hansen M."/>
            <person name="Howarth C."/>
            <person name="Imamovic A."/>
            <person name="Ireland A."/>
            <person name="Larimer J."/>
            <person name="McCowan C."/>
            <person name="Murphy C."/>
            <person name="Pearson M."/>
            <person name="Poon T.W."/>
            <person name="Priest M."/>
            <person name="Roberts A."/>
            <person name="Saif S."/>
            <person name="Shea T."/>
            <person name="Sisk P."/>
            <person name="Sykes S."/>
            <person name="Wortman J."/>
            <person name="Nusbaum C."/>
            <person name="Birren B."/>
        </authorList>
    </citation>
    <scope>NUCLEOTIDE SEQUENCE [LARGE SCALE GENOMIC DNA]</scope>
    <source>
        <strain evidence="19">CM1001059</strain>
    </source>
</reference>
<dbReference type="SMART" id="SM00079">
    <property type="entry name" value="PBPe"/>
    <property type="match status" value="1"/>
</dbReference>
<feature type="domain" description="Ionotropic glutamate receptor C-terminal" evidence="16">
    <location>
        <begin position="165"/>
        <end position="395"/>
    </location>
</feature>
<evidence type="ECO:0000256" key="15">
    <source>
        <dbReference type="SAM" id="Phobius"/>
    </source>
</evidence>
<evidence type="ECO:0000259" key="17">
    <source>
        <dbReference type="SMART" id="SM00918"/>
    </source>
</evidence>
<dbReference type="VEuPathDB" id="VectorBase:AMEC006804"/>
<keyword evidence="5 15" id="KW-1133">Transmembrane helix</keyword>
<evidence type="ECO:0000256" key="3">
    <source>
        <dbReference type="ARBA" id="ARBA00022448"/>
    </source>
</evidence>
<evidence type="ECO:0000256" key="13">
    <source>
        <dbReference type="ARBA" id="ARBA00023303"/>
    </source>
</evidence>
<dbReference type="Pfam" id="PF10613">
    <property type="entry name" value="Lig_chan-Glu_bd"/>
    <property type="match status" value="1"/>
</dbReference>
<dbReference type="AlphaFoldDB" id="A0A182TR23"/>
<evidence type="ECO:0008006" key="20">
    <source>
        <dbReference type="Google" id="ProtNLM"/>
    </source>
</evidence>
<evidence type="ECO:0000313" key="18">
    <source>
        <dbReference type="EnsemblMetazoa" id="AMEC006804-PA"/>
    </source>
</evidence>
<accession>A0A182TR23</accession>
<dbReference type="InterPro" id="IPR015683">
    <property type="entry name" value="Ionotropic_Glu_rcpt"/>
</dbReference>
<evidence type="ECO:0000313" key="19">
    <source>
        <dbReference type="Proteomes" id="UP000075902"/>
    </source>
</evidence>
<keyword evidence="4 15" id="KW-0812">Transmembrane</keyword>
<feature type="transmembrane region" description="Helical" evidence="15">
    <location>
        <begin position="296"/>
        <end position="315"/>
    </location>
</feature>
<dbReference type="SUPFAM" id="SSF53822">
    <property type="entry name" value="Periplasmic binding protein-like I"/>
    <property type="match status" value="1"/>
</dbReference>
<keyword evidence="6" id="KW-0770">Synapse</keyword>
<evidence type="ECO:0000256" key="4">
    <source>
        <dbReference type="ARBA" id="ARBA00022692"/>
    </source>
</evidence>
<evidence type="ECO:0000256" key="8">
    <source>
        <dbReference type="ARBA" id="ARBA00023136"/>
    </source>
</evidence>
<dbReference type="Gene3D" id="3.40.50.2300">
    <property type="match status" value="2"/>
</dbReference>
<dbReference type="InterPro" id="IPR001828">
    <property type="entry name" value="ANF_lig-bd_rcpt"/>
</dbReference>
<evidence type="ECO:0000259" key="16">
    <source>
        <dbReference type="SMART" id="SM00079"/>
    </source>
</evidence>
<dbReference type="Gene3D" id="3.40.190.10">
    <property type="entry name" value="Periplasmic binding protein-like II"/>
    <property type="match status" value="1"/>
</dbReference>
<keyword evidence="19" id="KW-1185">Reference proteome</keyword>
<dbReference type="SMART" id="SM00918">
    <property type="entry name" value="Lig_chan-Glu_bd"/>
    <property type="match status" value="1"/>
</dbReference>
<proteinExistence type="inferred from homology"/>
<dbReference type="EnsemblMetazoa" id="AMEC006804-RA">
    <property type="protein sequence ID" value="AMEC006804-PA"/>
    <property type="gene ID" value="AMEC006804"/>
</dbReference>
<evidence type="ECO:0000256" key="10">
    <source>
        <dbReference type="ARBA" id="ARBA00023180"/>
    </source>
</evidence>
<keyword evidence="11" id="KW-0628">Postsynaptic cell membrane</keyword>
<dbReference type="InterPro" id="IPR019594">
    <property type="entry name" value="Glu/Gly-bd"/>
</dbReference>
<dbReference type="InterPro" id="IPR001320">
    <property type="entry name" value="Iontro_rcpt_C"/>
</dbReference>
<dbReference type="GO" id="GO:0045211">
    <property type="term" value="C:postsynaptic membrane"/>
    <property type="evidence" value="ECO:0007669"/>
    <property type="project" value="UniProtKB-SubCell"/>
</dbReference>
<evidence type="ECO:0000256" key="11">
    <source>
        <dbReference type="ARBA" id="ARBA00023257"/>
    </source>
</evidence>
<keyword evidence="3" id="KW-0813">Transport</keyword>
<keyword evidence="10" id="KW-0325">Glycoprotein</keyword>
<keyword evidence="13" id="KW-0407">Ion channel</keyword>
<sequence length="408" mass="46489">MLKQIKNSAESHIVLDCSTERIYEVLKQAQQIGMMSDYHSYLITSLDLHTINLDEFKYGGTNITAFRLVDPENPEVAQAIHNWTIGEARLGKKVDFKTAVEMRGLTDVIKFDHQGFRSDFVLDIVELGPQGLRKSGTWNSTSGVNFTRTYGEQQKEIVEILQNKTLIVTTILSAPYCMRKDSAEKLTGNSQFEGYAIDLIHEISKILGFNYTIRLAPDGRYGSHNKETGEWDGMIKELLEQRADLAIADLTITFDREQVVDFTMPFMNLGISVLYRKPVKQPPNLFSFLSPLSLDVWIYMATAYLGVSVLLFILARFTPYEWPTPNPCDPHPEKLQTQFTLMNCMWFAIGSLMQQGCDFLPNFTPYEWENPHPCNSEPLFLENSFTLLNSLWFTIGSLMQQGCDIAPK</sequence>
<reference evidence="18" key="2">
    <citation type="submission" date="2020-05" db="UniProtKB">
        <authorList>
            <consortium name="EnsemblMetazoa"/>
        </authorList>
    </citation>
    <scope>IDENTIFICATION</scope>
    <source>
        <strain evidence="18">CM1001059</strain>
    </source>
</reference>
<name>A0A182TR23_9DIPT</name>
<evidence type="ECO:0000256" key="12">
    <source>
        <dbReference type="ARBA" id="ARBA00023286"/>
    </source>
</evidence>
<protein>
    <recommendedName>
        <fullName evidence="20">Ionotropic glutamate receptor L-glutamate and glycine-binding domain-containing protein</fullName>
    </recommendedName>
</protein>
<evidence type="ECO:0000256" key="1">
    <source>
        <dbReference type="ARBA" id="ARBA00004141"/>
    </source>
</evidence>
<dbReference type="GO" id="GO:0015276">
    <property type="term" value="F:ligand-gated monoatomic ion channel activity"/>
    <property type="evidence" value="ECO:0007669"/>
    <property type="project" value="InterPro"/>
</dbReference>
<dbReference type="Proteomes" id="UP000075902">
    <property type="component" value="Unassembled WGS sequence"/>
</dbReference>
<dbReference type="Gene3D" id="1.10.287.70">
    <property type="match status" value="2"/>
</dbReference>
<evidence type="ECO:0000256" key="6">
    <source>
        <dbReference type="ARBA" id="ARBA00023018"/>
    </source>
</evidence>
<evidence type="ECO:0000256" key="2">
    <source>
        <dbReference type="ARBA" id="ARBA00008685"/>
    </source>
</evidence>
<dbReference type="STRING" id="34690.A0A182TR23"/>
<keyword evidence="12" id="KW-1071">Ligand-gated ion channel</keyword>
<comment type="subcellular location">
    <subcellularLocation>
        <location evidence="1">Membrane</location>
        <topology evidence="1">Multi-pass membrane protein</topology>
    </subcellularLocation>
    <subcellularLocation>
        <location evidence="14">Postsynaptic cell membrane</location>
    </subcellularLocation>
</comment>
<evidence type="ECO:0000256" key="9">
    <source>
        <dbReference type="ARBA" id="ARBA00023170"/>
    </source>
</evidence>
<dbReference type="PANTHER" id="PTHR18966">
    <property type="entry name" value="IONOTROPIC GLUTAMATE RECEPTOR"/>
    <property type="match status" value="1"/>
</dbReference>
<comment type="similarity">
    <text evidence="2">Belongs to the glutamate-gated ion channel (TC 1.A.10.1) family.</text>
</comment>
<keyword evidence="8 15" id="KW-0472">Membrane</keyword>
<dbReference type="SUPFAM" id="SSF53850">
    <property type="entry name" value="Periplasmic binding protein-like II"/>
    <property type="match status" value="1"/>
</dbReference>
<keyword evidence="7" id="KW-0406">Ion transport</keyword>
<evidence type="ECO:0000256" key="7">
    <source>
        <dbReference type="ARBA" id="ARBA00023065"/>
    </source>
</evidence>
<evidence type="ECO:0000256" key="5">
    <source>
        <dbReference type="ARBA" id="ARBA00022989"/>
    </source>
</evidence>
<dbReference type="Pfam" id="PF00060">
    <property type="entry name" value="Lig_chan"/>
    <property type="match status" value="1"/>
</dbReference>
<dbReference type="InterPro" id="IPR028082">
    <property type="entry name" value="Peripla_BP_I"/>
</dbReference>
<organism evidence="18 19">
    <name type="scientific">Anopheles melas</name>
    <dbReference type="NCBI Taxonomy" id="34690"/>
    <lineage>
        <taxon>Eukaryota</taxon>
        <taxon>Metazoa</taxon>
        <taxon>Ecdysozoa</taxon>
        <taxon>Arthropoda</taxon>
        <taxon>Hexapoda</taxon>
        <taxon>Insecta</taxon>
        <taxon>Pterygota</taxon>
        <taxon>Neoptera</taxon>
        <taxon>Endopterygota</taxon>
        <taxon>Diptera</taxon>
        <taxon>Nematocera</taxon>
        <taxon>Culicoidea</taxon>
        <taxon>Culicidae</taxon>
        <taxon>Anophelinae</taxon>
        <taxon>Anopheles</taxon>
    </lineage>
</organism>
<dbReference type="Pfam" id="PF01094">
    <property type="entry name" value="ANF_receptor"/>
    <property type="match status" value="1"/>
</dbReference>